<dbReference type="PANTHER" id="PTHR43765:SF2">
    <property type="entry name" value="2-DEHYDROPANTOATE 2-REDUCTASE"/>
    <property type="match status" value="1"/>
</dbReference>
<name>A0A9D1QPI0_9LACO</name>
<evidence type="ECO:0000259" key="13">
    <source>
        <dbReference type="Pfam" id="PF08546"/>
    </source>
</evidence>
<feature type="domain" description="Ketopantoate reductase N-terminal" evidence="12">
    <location>
        <begin position="4"/>
        <end position="145"/>
    </location>
</feature>
<protein>
    <recommendedName>
        <fullName evidence="5 11">2-dehydropantoate 2-reductase</fullName>
        <ecNumber evidence="4 11">1.1.1.169</ecNumber>
    </recommendedName>
    <alternativeName>
        <fullName evidence="9 11">Ketopantoate reductase</fullName>
    </alternativeName>
</protein>
<dbReference type="Pfam" id="PF08546">
    <property type="entry name" value="ApbA_C"/>
    <property type="match status" value="1"/>
</dbReference>
<dbReference type="Proteomes" id="UP000886878">
    <property type="component" value="Unassembled WGS sequence"/>
</dbReference>
<evidence type="ECO:0000256" key="3">
    <source>
        <dbReference type="ARBA" id="ARBA00007870"/>
    </source>
</evidence>
<dbReference type="SUPFAM" id="SSF51735">
    <property type="entry name" value="NAD(P)-binding Rossmann-fold domains"/>
    <property type="match status" value="1"/>
</dbReference>
<evidence type="ECO:0000256" key="6">
    <source>
        <dbReference type="ARBA" id="ARBA00022655"/>
    </source>
</evidence>
<evidence type="ECO:0000256" key="9">
    <source>
        <dbReference type="ARBA" id="ARBA00032024"/>
    </source>
</evidence>
<evidence type="ECO:0000256" key="8">
    <source>
        <dbReference type="ARBA" id="ARBA00023002"/>
    </source>
</evidence>
<evidence type="ECO:0000256" key="4">
    <source>
        <dbReference type="ARBA" id="ARBA00013014"/>
    </source>
</evidence>
<keyword evidence="6 11" id="KW-0566">Pantothenate biosynthesis</keyword>
<evidence type="ECO:0000256" key="1">
    <source>
        <dbReference type="ARBA" id="ARBA00002919"/>
    </source>
</evidence>
<evidence type="ECO:0000256" key="5">
    <source>
        <dbReference type="ARBA" id="ARBA00019465"/>
    </source>
</evidence>
<organism evidence="14 15">
    <name type="scientific">Candidatus Limosilactobacillus merdipullorum</name>
    <dbReference type="NCBI Taxonomy" id="2838653"/>
    <lineage>
        <taxon>Bacteria</taxon>
        <taxon>Bacillati</taxon>
        <taxon>Bacillota</taxon>
        <taxon>Bacilli</taxon>
        <taxon>Lactobacillales</taxon>
        <taxon>Lactobacillaceae</taxon>
        <taxon>Limosilactobacillus</taxon>
    </lineage>
</organism>
<dbReference type="Gene3D" id="3.40.50.720">
    <property type="entry name" value="NAD(P)-binding Rossmann-like Domain"/>
    <property type="match status" value="1"/>
</dbReference>
<evidence type="ECO:0000313" key="15">
    <source>
        <dbReference type="Proteomes" id="UP000886878"/>
    </source>
</evidence>
<dbReference type="InterPro" id="IPR013332">
    <property type="entry name" value="KPR_N"/>
</dbReference>
<evidence type="ECO:0000256" key="10">
    <source>
        <dbReference type="ARBA" id="ARBA00048793"/>
    </source>
</evidence>
<dbReference type="InterPro" id="IPR003710">
    <property type="entry name" value="ApbA"/>
</dbReference>
<dbReference type="EC" id="1.1.1.169" evidence="4 11"/>
<reference evidence="14" key="2">
    <citation type="submission" date="2021-04" db="EMBL/GenBank/DDBJ databases">
        <authorList>
            <person name="Gilroy R."/>
        </authorList>
    </citation>
    <scope>NUCLEOTIDE SEQUENCE</scope>
    <source>
        <strain evidence="14">ChiHejej3B27-2180</strain>
    </source>
</reference>
<feature type="domain" description="Ketopantoate reductase C-terminal" evidence="13">
    <location>
        <begin position="182"/>
        <end position="308"/>
    </location>
</feature>
<comment type="function">
    <text evidence="1 11">Catalyzes the NADPH-dependent reduction of ketopantoate into pantoic acid.</text>
</comment>
<evidence type="ECO:0000256" key="11">
    <source>
        <dbReference type="RuleBase" id="RU362068"/>
    </source>
</evidence>
<dbReference type="PANTHER" id="PTHR43765">
    <property type="entry name" value="2-DEHYDROPANTOATE 2-REDUCTASE-RELATED"/>
    <property type="match status" value="1"/>
</dbReference>
<comment type="caution">
    <text evidence="14">The sequence shown here is derived from an EMBL/GenBank/DDBJ whole genome shotgun (WGS) entry which is preliminary data.</text>
</comment>
<proteinExistence type="inferred from homology"/>
<dbReference type="GO" id="GO:0008677">
    <property type="term" value="F:2-dehydropantoate 2-reductase activity"/>
    <property type="evidence" value="ECO:0007669"/>
    <property type="project" value="UniProtKB-EC"/>
</dbReference>
<evidence type="ECO:0000256" key="7">
    <source>
        <dbReference type="ARBA" id="ARBA00022857"/>
    </source>
</evidence>
<accession>A0A9D1QPI0</accession>
<evidence type="ECO:0000313" key="14">
    <source>
        <dbReference type="EMBL" id="HIW70967.1"/>
    </source>
</evidence>
<dbReference type="GO" id="GO:0005737">
    <property type="term" value="C:cytoplasm"/>
    <property type="evidence" value="ECO:0007669"/>
    <property type="project" value="TreeGrafter"/>
</dbReference>
<reference evidence="14" key="1">
    <citation type="journal article" date="2021" name="PeerJ">
        <title>Extensive microbial diversity within the chicken gut microbiome revealed by metagenomics and culture.</title>
        <authorList>
            <person name="Gilroy R."/>
            <person name="Ravi A."/>
            <person name="Getino M."/>
            <person name="Pursley I."/>
            <person name="Horton D.L."/>
            <person name="Alikhan N.F."/>
            <person name="Baker D."/>
            <person name="Gharbi K."/>
            <person name="Hall N."/>
            <person name="Watson M."/>
            <person name="Adriaenssens E.M."/>
            <person name="Foster-Nyarko E."/>
            <person name="Jarju S."/>
            <person name="Secka A."/>
            <person name="Antonio M."/>
            <person name="Oren A."/>
            <person name="Chaudhuri R.R."/>
            <person name="La Ragione R."/>
            <person name="Hildebrand F."/>
            <person name="Pallen M.J."/>
        </authorList>
    </citation>
    <scope>NUCLEOTIDE SEQUENCE</scope>
    <source>
        <strain evidence="14">ChiHejej3B27-2180</strain>
    </source>
</reference>
<dbReference type="AlphaFoldDB" id="A0A9D1QPI0"/>
<dbReference type="SUPFAM" id="SSF48179">
    <property type="entry name" value="6-phosphogluconate dehydrogenase C-terminal domain-like"/>
    <property type="match status" value="1"/>
</dbReference>
<comment type="pathway">
    <text evidence="2 11">Cofactor biosynthesis; (R)-pantothenate biosynthesis; (R)-pantoate from 3-methyl-2-oxobutanoate: step 2/2.</text>
</comment>
<dbReference type="NCBIfam" id="TIGR00745">
    <property type="entry name" value="apbA_panE"/>
    <property type="match status" value="1"/>
</dbReference>
<dbReference type="InterPro" id="IPR050838">
    <property type="entry name" value="Ketopantoate_reductase"/>
</dbReference>
<comment type="similarity">
    <text evidence="3 11">Belongs to the ketopantoate reductase family.</text>
</comment>
<dbReference type="InterPro" id="IPR013752">
    <property type="entry name" value="KPA_reductase"/>
</dbReference>
<dbReference type="GO" id="GO:0015940">
    <property type="term" value="P:pantothenate biosynthetic process"/>
    <property type="evidence" value="ECO:0007669"/>
    <property type="project" value="UniProtKB-KW"/>
</dbReference>
<comment type="catalytic activity">
    <reaction evidence="10 11">
        <text>(R)-pantoate + NADP(+) = 2-dehydropantoate + NADPH + H(+)</text>
        <dbReference type="Rhea" id="RHEA:16233"/>
        <dbReference type="ChEBI" id="CHEBI:11561"/>
        <dbReference type="ChEBI" id="CHEBI:15378"/>
        <dbReference type="ChEBI" id="CHEBI:15980"/>
        <dbReference type="ChEBI" id="CHEBI:57783"/>
        <dbReference type="ChEBI" id="CHEBI:58349"/>
        <dbReference type="EC" id="1.1.1.169"/>
    </reaction>
</comment>
<dbReference type="InterPro" id="IPR036291">
    <property type="entry name" value="NAD(P)-bd_dom_sf"/>
</dbReference>
<dbReference type="InterPro" id="IPR008927">
    <property type="entry name" value="6-PGluconate_DH-like_C_sf"/>
</dbReference>
<dbReference type="InterPro" id="IPR013328">
    <property type="entry name" value="6PGD_dom2"/>
</dbReference>
<dbReference type="GO" id="GO:0050661">
    <property type="term" value="F:NADP binding"/>
    <property type="evidence" value="ECO:0007669"/>
    <property type="project" value="TreeGrafter"/>
</dbReference>
<dbReference type="EMBL" id="DXGK01000135">
    <property type="protein sequence ID" value="HIW70967.1"/>
    <property type="molecule type" value="Genomic_DNA"/>
</dbReference>
<evidence type="ECO:0000256" key="2">
    <source>
        <dbReference type="ARBA" id="ARBA00004994"/>
    </source>
</evidence>
<dbReference type="Gene3D" id="1.10.1040.10">
    <property type="entry name" value="N-(1-d-carboxylethyl)-l-norvaline Dehydrogenase, domain 2"/>
    <property type="match status" value="1"/>
</dbReference>
<keyword evidence="8 11" id="KW-0560">Oxidoreductase</keyword>
<evidence type="ECO:0000259" key="12">
    <source>
        <dbReference type="Pfam" id="PF02558"/>
    </source>
</evidence>
<dbReference type="Pfam" id="PF02558">
    <property type="entry name" value="ApbA"/>
    <property type="match status" value="1"/>
</dbReference>
<keyword evidence="7 11" id="KW-0521">NADP</keyword>
<sequence length="318" mass="36095">MKFTVVGAGAMGLRFGVLLQEAGNDVDFVEGWESHYQKMKEQGGVYVTREHKNKHLVPVNVYTPEEYTATDADFVFFELKQMQLPDMLKRCQHFFKDQYCLTAMNGMGHVEQLLNFFPKEKLVAGTALVATILTGPGEVEFVGARGAGTTNWANYTEQPDEKTHQLMAELKKANFNPSLKTNFMGTLMTKVVFNSVVNTLCTMFEITMGEYANFKGADDLSRQLINEAYDVCERAGVQLVSSRQEELESVNYVSKVGNPHHYPSMYQDMSHNRPVEVDYINGYFVKLGRKYNYNAATHQFVTNLVHLAESTREARTQR</sequence>
<gene>
    <name evidence="14" type="ORF">H9876_06360</name>
</gene>